<comment type="caution">
    <text evidence="4">The sequence shown here is derived from an EMBL/GenBank/DDBJ whole genome shotgun (WGS) entry which is preliminary data.</text>
</comment>
<evidence type="ECO:0000313" key="5">
    <source>
        <dbReference type="Proteomes" id="UP001370490"/>
    </source>
</evidence>
<dbReference type="EMBL" id="JBAMMX010000023">
    <property type="protein sequence ID" value="KAK6917817.1"/>
    <property type="molecule type" value="Genomic_DNA"/>
</dbReference>
<accession>A0AAN8UYM4</accession>
<gene>
    <name evidence="4" type="ORF">RJ641_018568</name>
</gene>
<protein>
    <submittedName>
        <fullName evidence="4">Phospholipase/carboxylesterase/thioesterase</fullName>
    </submittedName>
</protein>
<dbReference type="InterPro" id="IPR029058">
    <property type="entry name" value="AB_hydrolase_fold"/>
</dbReference>
<dbReference type="GO" id="GO:0052689">
    <property type="term" value="F:carboxylic ester hydrolase activity"/>
    <property type="evidence" value="ECO:0007669"/>
    <property type="project" value="TreeGrafter"/>
</dbReference>
<dbReference type="AlphaFoldDB" id="A0AAN8UYM4"/>
<dbReference type="InterPro" id="IPR003140">
    <property type="entry name" value="PLipase/COase/thioEstase"/>
</dbReference>
<dbReference type="Gene3D" id="3.40.50.1820">
    <property type="entry name" value="alpha/beta hydrolase"/>
    <property type="match status" value="1"/>
</dbReference>
<reference evidence="4 5" key="1">
    <citation type="submission" date="2023-12" db="EMBL/GenBank/DDBJ databases">
        <title>A high-quality genome assembly for Dillenia turbinata (Dilleniales).</title>
        <authorList>
            <person name="Chanderbali A."/>
        </authorList>
    </citation>
    <scope>NUCLEOTIDE SEQUENCE [LARGE SCALE GENOMIC DNA]</scope>
    <source>
        <strain evidence="4">LSX21</strain>
        <tissue evidence="4">Leaf</tissue>
    </source>
</reference>
<dbReference type="GO" id="GO:0005737">
    <property type="term" value="C:cytoplasm"/>
    <property type="evidence" value="ECO:0007669"/>
    <property type="project" value="TreeGrafter"/>
</dbReference>
<dbReference type="InterPro" id="IPR050565">
    <property type="entry name" value="LYPA1-2/EST-like"/>
</dbReference>
<evidence type="ECO:0000313" key="4">
    <source>
        <dbReference type="EMBL" id="KAK6917817.1"/>
    </source>
</evidence>
<evidence type="ECO:0000256" key="1">
    <source>
        <dbReference type="ARBA" id="ARBA00006499"/>
    </source>
</evidence>
<keyword evidence="2" id="KW-0378">Hydrolase</keyword>
<evidence type="ECO:0000256" key="2">
    <source>
        <dbReference type="ARBA" id="ARBA00022801"/>
    </source>
</evidence>
<feature type="domain" description="Phospholipase/carboxylesterase/thioesterase" evidence="3">
    <location>
        <begin position="2"/>
        <end position="91"/>
    </location>
</feature>
<dbReference type="Proteomes" id="UP001370490">
    <property type="component" value="Unassembled WGS sequence"/>
</dbReference>
<evidence type="ECO:0000259" key="3">
    <source>
        <dbReference type="Pfam" id="PF02230"/>
    </source>
</evidence>
<dbReference type="SUPFAM" id="SSF53474">
    <property type="entry name" value="alpha/beta-Hydrolases"/>
    <property type="match status" value="1"/>
</dbReference>
<comment type="similarity">
    <text evidence="1">Belongs to the AB hydrolase superfamily. AB hydrolase 2 family.</text>
</comment>
<keyword evidence="5" id="KW-1185">Reference proteome</keyword>
<sequence>MYPKSLGRGAVLSGWIPFNSSVIERIPQEAKKIPILWSHGMVDGPVLFEAGQAGSPFLEKIGMTCEFKAYTGLSHSINNEELHYLESWIKTRLHSSS</sequence>
<name>A0AAN8UYM4_9MAGN</name>
<dbReference type="PANTHER" id="PTHR10655:SF17">
    <property type="entry name" value="LYSOPHOSPHOLIPASE-LIKE PROTEIN 1"/>
    <property type="match status" value="1"/>
</dbReference>
<dbReference type="PANTHER" id="PTHR10655">
    <property type="entry name" value="LYSOPHOSPHOLIPASE-RELATED"/>
    <property type="match status" value="1"/>
</dbReference>
<dbReference type="GO" id="GO:0008474">
    <property type="term" value="F:palmitoyl-(protein) hydrolase activity"/>
    <property type="evidence" value="ECO:0007669"/>
    <property type="project" value="TreeGrafter"/>
</dbReference>
<organism evidence="4 5">
    <name type="scientific">Dillenia turbinata</name>
    <dbReference type="NCBI Taxonomy" id="194707"/>
    <lineage>
        <taxon>Eukaryota</taxon>
        <taxon>Viridiplantae</taxon>
        <taxon>Streptophyta</taxon>
        <taxon>Embryophyta</taxon>
        <taxon>Tracheophyta</taxon>
        <taxon>Spermatophyta</taxon>
        <taxon>Magnoliopsida</taxon>
        <taxon>eudicotyledons</taxon>
        <taxon>Gunneridae</taxon>
        <taxon>Pentapetalae</taxon>
        <taxon>Dilleniales</taxon>
        <taxon>Dilleniaceae</taxon>
        <taxon>Dillenia</taxon>
    </lineage>
</organism>
<dbReference type="Pfam" id="PF02230">
    <property type="entry name" value="Abhydrolase_2"/>
    <property type="match status" value="1"/>
</dbReference>
<proteinExistence type="inferred from homology"/>